<dbReference type="EMBL" id="VXIV02001137">
    <property type="protein sequence ID" value="KAF6034172.1"/>
    <property type="molecule type" value="Genomic_DNA"/>
</dbReference>
<name>A0A7J7K6D4_BUGNE</name>
<gene>
    <name evidence="1" type="ORF">EB796_007517</name>
</gene>
<dbReference type="Proteomes" id="UP000593567">
    <property type="component" value="Unassembled WGS sequence"/>
</dbReference>
<sequence>MSFRLKVNLVVKTLLSPQNSTQTETLFTTVGCNLVSVNGSVDLLGPNHAKVFLRFEIVALYSSIRSHL</sequence>
<reference evidence="1" key="1">
    <citation type="submission" date="2020-06" db="EMBL/GenBank/DDBJ databases">
        <title>Draft genome of Bugula neritina, a colonial animal packing powerful symbionts and potential medicines.</title>
        <authorList>
            <person name="Rayko M."/>
        </authorList>
    </citation>
    <scope>NUCLEOTIDE SEQUENCE [LARGE SCALE GENOMIC DNA]</scope>
    <source>
        <strain evidence="1">Kwan_BN1</strain>
    </source>
</reference>
<keyword evidence="2" id="KW-1185">Reference proteome</keyword>
<protein>
    <submittedName>
        <fullName evidence="1">Uncharacterized protein</fullName>
    </submittedName>
</protein>
<dbReference type="AlphaFoldDB" id="A0A7J7K6D4"/>
<accession>A0A7J7K6D4</accession>
<proteinExistence type="predicted"/>
<evidence type="ECO:0000313" key="1">
    <source>
        <dbReference type="EMBL" id="KAF6034172.1"/>
    </source>
</evidence>
<comment type="caution">
    <text evidence="1">The sequence shown here is derived from an EMBL/GenBank/DDBJ whole genome shotgun (WGS) entry which is preliminary data.</text>
</comment>
<evidence type="ECO:0000313" key="2">
    <source>
        <dbReference type="Proteomes" id="UP000593567"/>
    </source>
</evidence>
<organism evidence="1 2">
    <name type="scientific">Bugula neritina</name>
    <name type="common">Brown bryozoan</name>
    <name type="synonym">Sertularia neritina</name>
    <dbReference type="NCBI Taxonomy" id="10212"/>
    <lineage>
        <taxon>Eukaryota</taxon>
        <taxon>Metazoa</taxon>
        <taxon>Spiralia</taxon>
        <taxon>Lophotrochozoa</taxon>
        <taxon>Bryozoa</taxon>
        <taxon>Gymnolaemata</taxon>
        <taxon>Cheilostomatida</taxon>
        <taxon>Flustrina</taxon>
        <taxon>Buguloidea</taxon>
        <taxon>Bugulidae</taxon>
        <taxon>Bugula</taxon>
    </lineage>
</organism>